<proteinExistence type="predicted"/>
<keyword evidence="1" id="KW-0175">Coiled coil</keyword>
<dbReference type="RefSeq" id="XP_003043839.1">
    <property type="nucleotide sequence ID" value="XM_003043793.1"/>
</dbReference>
<dbReference type="OMA" id="TESHMID"/>
<dbReference type="Pfam" id="PF11905">
    <property type="entry name" value="DUF3425"/>
    <property type="match status" value="1"/>
</dbReference>
<dbReference type="PANTHER" id="PTHR37012">
    <property type="entry name" value="B-ZIP TRANSCRIPTION FACTOR (EUROFUNG)-RELATED"/>
    <property type="match status" value="1"/>
</dbReference>
<dbReference type="Proteomes" id="UP000005206">
    <property type="component" value="Chromosome 9"/>
</dbReference>
<dbReference type="HOGENOM" id="CLU_020925_1_1_1"/>
<feature type="region of interest" description="Disordered" evidence="2">
    <location>
        <begin position="108"/>
        <end position="194"/>
    </location>
</feature>
<dbReference type="eggNOG" id="ENOG502RZFH">
    <property type="taxonomic scope" value="Eukaryota"/>
</dbReference>
<dbReference type="GO" id="GO:0003700">
    <property type="term" value="F:DNA-binding transcription factor activity"/>
    <property type="evidence" value="ECO:0007669"/>
    <property type="project" value="InterPro"/>
</dbReference>
<dbReference type="KEGG" id="nhe:NECHADRAFT_84384"/>
<evidence type="ECO:0008006" key="5">
    <source>
        <dbReference type="Google" id="ProtNLM"/>
    </source>
</evidence>
<feature type="compositionally biased region" description="Basic and acidic residues" evidence="2">
    <location>
        <begin position="155"/>
        <end position="165"/>
    </location>
</feature>
<dbReference type="InterPro" id="IPR021833">
    <property type="entry name" value="DUF3425"/>
</dbReference>
<dbReference type="Gene3D" id="1.20.5.170">
    <property type="match status" value="1"/>
</dbReference>
<feature type="compositionally biased region" description="Low complexity" evidence="2">
    <location>
        <begin position="1"/>
        <end position="13"/>
    </location>
</feature>
<dbReference type="InterPro" id="IPR046347">
    <property type="entry name" value="bZIP_sf"/>
</dbReference>
<evidence type="ECO:0000313" key="3">
    <source>
        <dbReference type="EMBL" id="EEU38126.1"/>
    </source>
</evidence>
<dbReference type="PANTHER" id="PTHR37012:SF2">
    <property type="entry name" value="BZIP DOMAIN-CONTAINING PROTEIN-RELATED"/>
    <property type="match status" value="1"/>
</dbReference>
<accession>C7ZCY6</accession>
<keyword evidence="4" id="KW-1185">Reference proteome</keyword>
<feature type="region of interest" description="Disordered" evidence="2">
    <location>
        <begin position="1"/>
        <end position="38"/>
    </location>
</feature>
<dbReference type="InParanoid" id="C7ZCY6"/>
<feature type="compositionally biased region" description="Polar residues" evidence="2">
    <location>
        <begin position="129"/>
        <end position="139"/>
    </location>
</feature>
<dbReference type="GeneID" id="9669926"/>
<feature type="coiled-coil region" evidence="1">
    <location>
        <begin position="52"/>
        <end position="86"/>
    </location>
</feature>
<sequence>MTETQSQTTTRAASSRKRSRAVSNLTEEQIQHKRNVDRRAQRAFRQRNKECITNLEVQFSQLQGTCAELRESCSQKDAQIDSMRDENQSLITCLEAISELVTKALRQAGKAHDQDVHDQDMSRDESQAGGHQTATGTPSRQEEPDVDSLSAGHQEPMHIQHDADAGRSNSEEPFDDQLVQSHSSPTPTNHATSVHDQAYNITDTMVNEDAICHVSPAANVGFLSPPGSHQAPDSHIPYSAQSQSGTEASHVVQHETTDDYSGFGGSIANVGHYTPPNAVFGILPAHVSSTCPLDLILLEFLKSRREMLSHGLDLDTIVGPPKPSARALINPEQVDSVHPLSGIMSRVLSTFPAVQLAEKLSFFYLMCNTMRWQIHPTKQQYNDMPSWLRPTVTQIAVPHAAWIDNIPW</sequence>
<dbReference type="VEuPathDB" id="FungiDB:NECHADRAFT_84384"/>
<dbReference type="OrthoDB" id="2985014at2759"/>
<name>C7ZCY6_FUSV7</name>
<evidence type="ECO:0000256" key="1">
    <source>
        <dbReference type="SAM" id="Coils"/>
    </source>
</evidence>
<evidence type="ECO:0000313" key="4">
    <source>
        <dbReference type="Proteomes" id="UP000005206"/>
    </source>
</evidence>
<dbReference type="AlphaFoldDB" id="C7ZCY6"/>
<organism evidence="3 4">
    <name type="scientific">Fusarium vanettenii (strain ATCC MYA-4622 / CBS 123669 / FGSC 9596 / NRRL 45880 / 77-13-4)</name>
    <name type="common">Fusarium solani subsp. pisi</name>
    <dbReference type="NCBI Taxonomy" id="660122"/>
    <lineage>
        <taxon>Eukaryota</taxon>
        <taxon>Fungi</taxon>
        <taxon>Dikarya</taxon>
        <taxon>Ascomycota</taxon>
        <taxon>Pezizomycotina</taxon>
        <taxon>Sordariomycetes</taxon>
        <taxon>Hypocreomycetidae</taxon>
        <taxon>Hypocreales</taxon>
        <taxon>Nectriaceae</taxon>
        <taxon>Fusarium</taxon>
        <taxon>Fusarium solani species complex</taxon>
        <taxon>Fusarium vanettenii</taxon>
    </lineage>
</organism>
<gene>
    <name evidence="3" type="ORF">NECHADRAFT_84384</name>
</gene>
<protein>
    <recommendedName>
        <fullName evidence="5">BZIP domain-containing protein</fullName>
    </recommendedName>
</protein>
<dbReference type="SUPFAM" id="SSF57959">
    <property type="entry name" value="Leucine zipper domain"/>
    <property type="match status" value="1"/>
</dbReference>
<feature type="compositionally biased region" description="Basic and acidic residues" evidence="2">
    <location>
        <begin position="110"/>
        <end position="126"/>
    </location>
</feature>
<reference evidence="3 4" key="1">
    <citation type="journal article" date="2009" name="PLoS Genet.">
        <title>The genome of Nectria haematococca: contribution of supernumerary chromosomes to gene expansion.</title>
        <authorList>
            <person name="Coleman J.J."/>
            <person name="Rounsley S.D."/>
            <person name="Rodriguez-Carres M."/>
            <person name="Kuo A."/>
            <person name="Wasmann C.C."/>
            <person name="Grimwood J."/>
            <person name="Schmutz J."/>
            <person name="Taga M."/>
            <person name="White G.J."/>
            <person name="Zhou S."/>
            <person name="Schwartz D.C."/>
            <person name="Freitag M."/>
            <person name="Ma L.J."/>
            <person name="Danchin E.G."/>
            <person name="Henrissat B."/>
            <person name="Coutinho P.M."/>
            <person name="Nelson D.R."/>
            <person name="Straney D."/>
            <person name="Napoli C.A."/>
            <person name="Barker B.M."/>
            <person name="Gribskov M."/>
            <person name="Rep M."/>
            <person name="Kroken S."/>
            <person name="Molnar I."/>
            <person name="Rensing C."/>
            <person name="Kennell J.C."/>
            <person name="Zamora J."/>
            <person name="Farman M.L."/>
            <person name="Selker E.U."/>
            <person name="Salamov A."/>
            <person name="Shapiro H."/>
            <person name="Pangilinan J."/>
            <person name="Lindquist E."/>
            <person name="Lamers C."/>
            <person name="Grigoriev I.V."/>
            <person name="Geiser D.M."/>
            <person name="Covert S.F."/>
            <person name="Temporini E."/>
            <person name="Vanetten H.D."/>
        </authorList>
    </citation>
    <scope>NUCLEOTIDE SEQUENCE [LARGE SCALE GENOMIC DNA]</scope>
    <source>
        <strain evidence="4">ATCC MYA-4622 / CBS 123669 / FGSC 9596 / NRRL 45880 / 77-13-4</strain>
    </source>
</reference>
<evidence type="ECO:0000256" key="2">
    <source>
        <dbReference type="SAM" id="MobiDB-lite"/>
    </source>
</evidence>
<dbReference type="EMBL" id="GG698919">
    <property type="protein sequence ID" value="EEU38126.1"/>
    <property type="molecule type" value="Genomic_DNA"/>
</dbReference>
<feature type="compositionally biased region" description="Polar residues" evidence="2">
    <location>
        <begin position="178"/>
        <end position="194"/>
    </location>
</feature>